<feature type="region of interest" description="Disordered" evidence="14">
    <location>
        <begin position="1828"/>
        <end position="1850"/>
    </location>
</feature>
<dbReference type="OMA" id="TEHIIKC"/>
<keyword evidence="8" id="KW-0156">Chromatin regulator</keyword>
<keyword evidence="4" id="KW-0547">Nucleotide-binding</keyword>
<feature type="coiled-coil region" evidence="13">
    <location>
        <begin position="1601"/>
        <end position="1666"/>
    </location>
</feature>
<evidence type="ECO:0000256" key="8">
    <source>
        <dbReference type="ARBA" id="ARBA00022853"/>
    </source>
</evidence>
<evidence type="ECO:0000256" key="10">
    <source>
        <dbReference type="ARBA" id="ARBA00023125"/>
    </source>
</evidence>
<comment type="subcellular location">
    <subcellularLocation>
        <location evidence="1">Nucleus</location>
    </subcellularLocation>
</comment>
<dbReference type="PANTHER" id="PTHR45685">
    <property type="entry name" value="HELICASE SRCAP-RELATED"/>
    <property type="match status" value="1"/>
</dbReference>
<dbReference type="EMBL" id="JAPWDV010000003">
    <property type="protein sequence ID" value="KAJ6216215.1"/>
    <property type="molecule type" value="Genomic_DNA"/>
</dbReference>
<keyword evidence="7" id="KW-0067">ATP-binding</keyword>
<feature type="compositionally biased region" description="Polar residues" evidence="14">
    <location>
        <begin position="525"/>
        <end position="534"/>
    </location>
</feature>
<dbReference type="PROSITE" id="PS51192">
    <property type="entry name" value="HELICASE_ATP_BIND_1"/>
    <property type="match status" value="1"/>
</dbReference>
<keyword evidence="10" id="KW-0238">DNA-binding</keyword>
<feature type="domain" description="Helicase ATP-binding" evidence="15">
    <location>
        <begin position="714"/>
        <end position="879"/>
    </location>
</feature>
<proteinExistence type="inferred from homology"/>
<organism evidence="18 19">
    <name type="scientific">Blomia tropicalis</name>
    <name type="common">Mite</name>
    <dbReference type="NCBI Taxonomy" id="40697"/>
    <lineage>
        <taxon>Eukaryota</taxon>
        <taxon>Metazoa</taxon>
        <taxon>Ecdysozoa</taxon>
        <taxon>Arthropoda</taxon>
        <taxon>Chelicerata</taxon>
        <taxon>Arachnida</taxon>
        <taxon>Acari</taxon>
        <taxon>Acariformes</taxon>
        <taxon>Sarcoptiformes</taxon>
        <taxon>Astigmata</taxon>
        <taxon>Glycyphagoidea</taxon>
        <taxon>Echimyopodidae</taxon>
        <taxon>Blomia</taxon>
    </lineage>
</organism>
<evidence type="ECO:0000259" key="16">
    <source>
        <dbReference type="PROSITE" id="PS51194"/>
    </source>
</evidence>
<comment type="similarity">
    <text evidence="2">Belongs to the SNF2/RAD54 helicase family. SWR1 subfamily.</text>
</comment>
<dbReference type="FunFam" id="3.40.50.10810:FF:000005">
    <property type="entry name" value="Photoperiod-independent early flowering 1"/>
    <property type="match status" value="1"/>
</dbReference>
<evidence type="ECO:0000256" key="12">
    <source>
        <dbReference type="ARBA" id="ARBA00023242"/>
    </source>
</evidence>
<evidence type="ECO:0000256" key="4">
    <source>
        <dbReference type="ARBA" id="ARBA00022741"/>
    </source>
</evidence>
<dbReference type="GO" id="GO:0016887">
    <property type="term" value="F:ATP hydrolysis activity"/>
    <property type="evidence" value="ECO:0007669"/>
    <property type="project" value="TreeGrafter"/>
</dbReference>
<reference evidence="18" key="1">
    <citation type="submission" date="2022-12" db="EMBL/GenBank/DDBJ databases">
        <title>Genome assemblies of Blomia tropicalis.</title>
        <authorList>
            <person name="Cui Y."/>
        </authorList>
    </citation>
    <scope>NUCLEOTIDE SEQUENCE</scope>
    <source>
        <tissue evidence="18">Adult mites</tissue>
    </source>
</reference>
<evidence type="ECO:0000313" key="19">
    <source>
        <dbReference type="Proteomes" id="UP001142055"/>
    </source>
</evidence>
<evidence type="ECO:0000256" key="7">
    <source>
        <dbReference type="ARBA" id="ARBA00022840"/>
    </source>
</evidence>
<feature type="region of interest" description="Disordered" evidence="14">
    <location>
        <begin position="1721"/>
        <end position="1791"/>
    </location>
</feature>
<dbReference type="InterPro" id="IPR038718">
    <property type="entry name" value="SNF2-like_sf"/>
</dbReference>
<evidence type="ECO:0000256" key="11">
    <source>
        <dbReference type="ARBA" id="ARBA00023163"/>
    </source>
</evidence>
<dbReference type="Pfam" id="PF07529">
    <property type="entry name" value="HSA"/>
    <property type="match status" value="1"/>
</dbReference>
<feature type="compositionally biased region" description="Low complexity" evidence="14">
    <location>
        <begin position="1"/>
        <end position="21"/>
    </location>
</feature>
<dbReference type="CDD" id="cd18793">
    <property type="entry name" value="SF2_C_SNF"/>
    <property type="match status" value="1"/>
</dbReference>
<dbReference type="GO" id="GO:0042393">
    <property type="term" value="F:histone binding"/>
    <property type="evidence" value="ECO:0007669"/>
    <property type="project" value="TreeGrafter"/>
</dbReference>
<feature type="compositionally biased region" description="Acidic residues" evidence="14">
    <location>
        <begin position="549"/>
        <end position="566"/>
    </location>
</feature>
<accession>A0A9Q0M2E1</accession>
<dbReference type="InterPro" id="IPR001650">
    <property type="entry name" value="Helicase_C-like"/>
</dbReference>
<dbReference type="SMART" id="SM00487">
    <property type="entry name" value="DEXDc"/>
    <property type="match status" value="1"/>
</dbReference>
<evidence type="ECO:0000256" key="3">
    <source>
        <dbReference type="ARBA" id="ARBA00022553"/>
    </source>
</evidence>
<gene>
    <name evidence="18" type="ORF">RDWZM_007372</name>
</gene>
<comment type="caution">
    <text evidence="18">The sequence shown here is derived from an EMBL/GenBank/DDBJ whole genome shotgun (WGS) entry which is preliminary data.</text>
</comment>
<keyword evidence="13" id="KW-0175">Coiled coil</keyword>
<dbReference type="Gene3D" id="3.40.50.10810">
    <property type="entry name" value="Tandem AAA-ATPase domain"/>
    <property type="match status" value="1"/>
</dbReference>
<dbReference type="Gene3D" id="3.40.50.300">
    <property type="entry name" value="P-loop containing nucleotide triphosphate hydrolases"/>
    <property type="match status" value="1"/>
</dbReference>
<dbReference type="PANTHER" id="PTHR45685:SF1">
    <property type="entry name" value="HELICASE SRCAP"/>
    <property type="match status" value="1"/>
</dbReference>
<evidence type="ECO:0000256" key="6">
    <source>
        <dbReference type="ARBA" id="ARBA00022806"/>
    </source>
</evidence>
<dbReference type="PROSITE" id="PS51194">
    <property type="entry name" value="HELICASE_CTER"/>
    <property type="match status" value="1"/>
</dbReference>
<dbReference type="GO" id="GO:0010557">
    <property type="term" value="P:positive regulation of macromolecule biosynthetic process"/>
    <property type="evidence" value="ECO:0007669"/>
    <property type="project" value="UniProtKB-ARBA"/>
</dbReference>
<evidence type="ECO:0000256" key="13">
    <source>
        <dbReference type="SAM" id="Coils"/>
    </source>
</evidence>
<dbReference type="GO" id="GO:0010468">
    <property type="term" value="P:regulation of gene expression"/>
    <property type="evidence" value="ECO:0007669"/>
    <property type="project" value="UniProtKB-ARBA"/>
</dbReference>
<evidence type="ECO:0000313" key="18">
    <source>
        <dbReference type="EMBL" id="KAJ6216215.1"/>
    </source>
</evidence>
<dbReference type="SUPFAM" id="SSF52540">
    <property type="entry name" value="P-loop containing nucleoside triphosphate hydrolases"/>
    <property type="match status" value="2"/>
</dbReference>
<dbReference type="Pfam" id="PF00176">
    <property type="entry name" value="SNF2-rel_dom"/>
    <property type="match status" value="1"/>
</dbReference>
<evidence type="ECO:0000256" key="1">
    <source>
        <dbReference type="ARBA" id="ARBA00004123"/>
    </source>
</evidence>
<dbReference type="GO" id="GO:0004386">
    <property type="term" value="F:helicase activity"/>
    <property type="evidence" value="ECO:0007669"/>
    <property type="project" value="UniProtKB-KW"/>
</dbReference>
<feature type="region of interest" description="Disordered" evidence="14">
    <location>
        <begin position="522"/>
        <end position="569"/>
    </location>
</feature>
<feature type="region of interest" description="Disordered" evidence="14">
    <location>
        <begin position="596"/>
        <end position="634"/>
    </location>
</feature>
<dbReference type="InterPro" id="IPR014001">
    <property type="entry name" value="Helicase_ATP-bd"/>
</dbReference>
<dbReference type="PROSITE" id="PS51204">
    <property type="entry name" value="HSA"/>
    <property type="match status" value="1"/>
</dbReference>
<dbReference type="Pfam" id="PF00271">
    <property type="entry name" value="Helicase_C"/>
    <property type="match status" value="1"/>
</dbReference>
<sequence>MEGQPDQNIIISNQTNISTDSNAERENVPVDPVQSTQSDKEASDSSVDNLKMIKDNTVIHKRPHSTLTNDNDEQSNSTNIINNNNNNENNNNKKVKTEHSYEVTSNGIDTDDDSKTTCDSANPPPPPEEEKPVEKEELEIFMKDQLEARGETILEDIIEHYFLKSGNSILIYHDWKKRVLPGIIVQCIHEWFQTISNNNVFVEYIIKLLNQNVAAGKISDHSHLVNTSFSMLTSSPSTVGANVVPTLNHIETATISESNSRISASILPSTNVNCTPIVSSAQLSNGLASTVLSSEKAIPSRKNSVAAVLDNETTSGTSIIELAKQEASVVAKVNTLRKNGLWSLKRLPKLQEPPRNKVQWDYLLEEMQWLAADFLQERKWKRNSAKKCGKMITKYHENIQSKDERDQKEEMVRMRRLANNIAKMVKQFWSQIERVVEMKQGLQLKEKRKKIHDMQLRFIVDKADHLTEKLTQEFVTPDVEEETEGLIKTETSNQQIVELLKKESEIPIEEIVDSLPTEFVEKLTDPSSTNSGNNELEDDMEFEQGNSCSDDDEETISKEEDQEANESGDHVNEIDNLESDAQIPINELLSRFGYTNEALESDDKTEYTTADDETENNDSDENEESSSETEDDVEEHAEIGIQYLIEQNNETTNDLIDTNSSESNKEITDIVAAAAESIQPKGNTLSSVQVITKVPFLLKYQLREYQHIGLDWLVAMFEKNLNGILADEMGLGKTIQTISLIAHLACEKGIWGPHLIVVPTSVMLNWEMEFKKWCPALKILTYYGNPKERRIKRKGWTKPNTFHVCITSYKLVVQDHQSFRRKKWIYFILDEAQHIKNFQSQRWQMLLNFNSSRRLLLTGTPLQNNLMELWSLMHFLMPNVFQSHREFKDWFVNPVTGMVEGNNEKNDELIRRLHKVLRPFLLRRLKCDVEKQLPKKYEHIVPCSLSKRQRLLYDEFMSLGKTKETLATGNFLSVINILMQLRKVCNHPNLFDPRPTVSPFIDQGFVYSIPSLINSVIDYQPLMEVALQTLNLTFSHFSNSFSFCDQKKIFELQYNSSQMEKVWNSEPQVYLRLSDYSTFRRYMNGIKFVPQATNQVVLSKSILNSPVRNCGLYGPPLGSRSDQLKVLQVNNSQIIQNIQPPKLDAMNTINQLEPKAEIVEFTNGEIDDQNKEGYLGTGKFARNDNISSLEIMKKDKLKRLASINMRRCSLTAHYTKDFLNFFQLGTNVNSESFHSSSTFSLGNGFSHCRQTQYDVEAENLTNSLGEILYTPEKLESDLHQILDRFLCIVPNVISSPIKLSINSMPSYKRIDHLNFIEDLENKLPPTFFNVINVPRIQLRFQLPELRLIQYDCGKLQVLCRLLWQLKSQKHRVLIFTQMSRMLDIFEQFLNYHGHTYLRLDGSTKIEQRQALMERFNADQRIFCFILSTRSGGVGVNLTGADTVIFYDSDWNPTMDAQAQDRCHRIGQTRDVHIYRLVSQRTVEENILKKAQQKKLLGDLAIEEGNFTTAFFKEAAIKDLFEIDQTDTNANNEASASNSVEIVHESHVTNERVEDDVAPSSLDNAFEQALCTAEEETDVAAAKVVRDEAAAEFDEFDENIPIEEISYEKSAEEEKVDQLIANLTPVERLAMKRVESLQDFSELQQVEDEIEETKKQWKQSISEWRKNQDEPRRKMFNQIQESLMTCSREDSSFEKVKNSKNFKLSNKSNAKNSYVSSDELAKTDDDVDNSTNWKKSSKRQVRTKNSLNKRLLRSTKGLEKPNNLRNGKSLSQNCDMLRNGRSNAKDKTSRPMFSSLTNQSRRVGKLVANQSTNNMSPTRVGRHHVRSTTLEPNHDYSPRRSIRTSPRAKAIDHAESAIQIDRNLRTRRASIRH</sequence>
<feature type="domain" description="HSA" evidence="17">
    <location>
        <begin position="347"/>
        <end position="419"/>
    </location>
</feature>
<dbReference type="InterPro" id="IPR014012">
    <property type="entry name" value="HSA_dom"/>
</dbReference>
<evidence type="ECO:0000256" key="5">
    <source>
        <dbReference type="ARBA" id="ARBA00022801"/>
    </source>
</evidence>
<feature type="region of interest" description="Disordered" evidence="14">
    <location>
        <begin position="1"/>
        <end position="134"/>
    </location>
</feature>
<dbReference type="InterPro" id="IPR000330">
    <property type="entry name" value="SNF2_N"/>
</dbReference>
<dbReference type="SMART" id="SM00573">
    <property type="entry name" value="HSA"/>
    <property type="match status" value="1"/>
</dbReference>
<name>A0A9Q0M2E1_BLOTA</name>
<feature type="compositionally biased region" description="Polar residues" evidence="14">
    <location>
        <begin position="1762"/>
        <end position="1773"/>
    </location>
</feature>
<keyword evidence="9" id="KW-0805">Transcription regulation</keyword>
<keyword evidence="12" id="KW-0539">Nucleus</keyword>
<dbReference type="FunFam" id="3.40.50.300:FF:000529">
    <property type="entry name" value="helicase SRCAP isoform X1"/>
    <property type="match status" value="1"/>
</dbReference>
<keyword evidence="19" id="KW-1185">Reference proteome</keyword>
<evidence type="ECO:0000256" key="9">
    <source>
        <dbReference type="ARBA" id="ARBA00023015"/>
    </source>
</evidence>
<dbReference type="SMART" id="SM00490">
    <property type="entry name" value="HELICc"/>
    <property type="match status" value="1"/>
</dbReference>
<dbReference type="InterPro" id="IPR027417">
    <property type="entry name" value="P-loop_NTPase"/>
</dbReference>
<feature type="compositionally biased region" description="Polar residues" evidence="14">
    <location>
        <begin position="65"/>
        <end position="78"/>
    </location>
</feature>
<evidence type="ECO:0000259" key="17">
    <source>
        <dbReference type="PROSITE" id="PS51204"/>
    </source>
</evidence>
<feature type="compositionally biased region" description="Acidic residues" evidence="14">
    <location>
        <begin position="609"/>
        <end position="634"/>
    </location>
</feature>
<keyword evidence="5" id="KW-0378">Hydrolase</keyword>
<keyword evidence="11" id="KW-0804">Transcription</keyword>
<dbReference type="GO" id="GO:0000812">
    <property type="term" value="C:Swr1 complex"/>
    <property type="evidence" value="ECO:0007669"/>
    <property type="project" value="TreeGrafter"/>
</dbReference>
<dbReference type="Proteomes" id="UP001142055">
    <property type="component" value="Chromosome 3"/>
</dbReference>
<dbReference type="GO" id="GO:0005524">
    <property type="term" value="F:ATP binding"/>
    <property type="evidence" value="ECO:0007669"/>
    <property type="project" value="UniProtKB-KW"/>
</dbReference>
<dbReference type="GO" id="GO:0140096">
    <property type="term" value="F:catalytic activity, acting on a protein"/>
    <property type="evidence" value="ECO:0007669"/>
    <property type="project" value="UniProtKB-ARBA"/>
</dbReference>
<dbReference type="InterPro" id="IPR050520">
    <property type="entry name" value="INO80/SWR1_helicase"/>
</dbReference>
<dbReference type="GO" id="GO:0003677">
    <property type="term" value="F:DNA binding"/>
    <property type="evidence" value="ECO:0007669"/>
    <property type="project" value="UniProtKB-KW"/>
</dbReference>
<feature type="domain" description="Helicase C-terminal" evidence="16">
    <location>
        <begin position="1357"/>
        <end position="1507"/>
    </location>
</feature>
<evidence type="ECO:0000256" key="2">
    <source>
        <dbReference type="ARBA" id="ARBA00009220"/>
    </source>
</evidence>
<evidence type="ECO:0000259" key="15">
    <source>
        <dbReference type="PROSITE" id="PS51192"/>
    </source>
</evidence>
<dbReference type="GO" id="GO:0006338">
    <property type="term" value="P:chromatin remodeling"/>
    <property type="evidence" value="ECO:0007669"/>
    <property type="project" value="UniProtKB-ARBA"/>
</dbReference>
<evidence type="ECO:0000256" key="14">
    <source>
        <dbReference type="SAM" id="MobiDB-lite"/>
    </source>
</evidence>
<dbReference type="InterPro" id="IPR049730">
    <property type="entry name" value="SNF2/RAD54-like_C"/>
</dbReference>
<protein>
    <submittedName>
        <fullName evidence="18">Uncharacterized protein</fullName>
    </submittedName>
</protein>
<keyword evidence="3" id="KW-0597">Phosphoprotein</keyword>
<dbReference type="CDD" id="cd18003">
    <property type="entry name" value="DEXQc_SRCAP"/>
    <property type="match status" value="1"/>
</dbReference>
<feature type="compositionally biased region" description="Low complexity" evidence="14">
    <location>
        <begin position="79"/>
        <end position="92"/>
    </location>
</feature>
<keyword evidence="6" id="KW-0347">Helicase</keyword>